<dbReference type="Pfam" id="PF01047">
    <property type="entry name" value="MarR"/>
    <property type="match status" value="1"/>
</dbReference>
<dbReference type="InterPro" id="IPR036390">
    <property type="entry name" value="WH_DNA-bd_sf"/>
</dbReference>
<comment type="caution">
    <text evidence="4">The sequence shown here is derived from an EMBL/GenBank/DDBJ whole genome shotgun (WGS) entry which is preliminary data.</text>
</comment>
<evidence type="ECO:0000256" key="1">
    <source>
        <dbReference type="ARBA" id="ARBA00023015"/>
    </source>
</evidence>
<organism evidence="4 5">
    <name type="scientific">Staphylococcus felis</name>
    <dbReference type="NCBI Taxonomy" id="46127"/>
    <lineage>
        <taxon>Bacteria</taxon>
        <taxon>Bacillati</taxon>
        <taxon>Bacillota</taxon>
        <taxon>Bacilli</taxon>
        <taxon>Bacillales</taxon>
        <taxon>Staphylococcaceae</taxon>
        <taxon>Staphylococcus</taxon>
    </lineage>
</organism>
<keyword evidence="2" id="KW-0238">DNA-binding</keyword>
<evidence type="ECO:0000256" key="3">
    <source>
        <dbReference type="ARBA" id="ARBA00023163"/>
    </source>
</evidence>
<dbReference type="AlphaFoldDB" id="A0A3E0IPH2"/>
<keyword evidence="3" id="KW-0804">Transcription</keyword>
<dbReference type="PANTHER" id="PTHR42756">
    <property type="entry name" value="TRANSCRIPTIONAL REGULATOR, MARR"/>
    <property type="match status" value="1"/>
</dbReference>
<dbReference type="SMART" id="SM00347">
    <property type="entry name" value="HTH_MARR"/>
    <property type="match status" value="1"/>
</dbReference>
<dbReference type="RefSeq" id="WP_115891197.1">
    <property type="nucleotide sequence ID" value="NZ_CAJVAI010000049.1"/>
</dbReference>
<dbReference type="Proteomes" id="UP000256562">
    <property type="component" value="Unassembled WGS sequence"/>
</dbReference>
<evidence type="ECO:0000313" key="5">
    <source>
        <dbReference type="Proteomes" id="UP000256562"/>
    </source>
</evidence>
<evidence type="ECO:0000313" key="4">
    <source>
        <dbReference type="EMBL" id="REH95066.1"/>
    </source>
</evidence>
<sequence length="143" mass="16216">MNRTETALKTFIGLKRINNSLDKLVSNDIKSHGLNVTEFAVLELLFNKGEQTIQNIQERILVASSSTTYVIQNLEQKGFIHRRQCENDKRVSHASLTDKGQCLMTDIFPLHAETIASAFSSLSDETLSTLQNILKEIYTHHKQ</sequence>
<reference evidence="4 5" key="1">
    <citation type="journal article" date="2018" name="Vet. Microbiol.">
        <title>Characterisation of Staphylococcus felis isolated from cats using whole genome sequencing.</title>
        <authorList>
            <person name="Worthing K."/>
            <person name="Pang S."/>
            <person name="Trott D.J."/>
            <person name="Abraham S."/>
            <person name="Coombs G.W."/>
            <person name="Jordan D."/>
            <person name="McIntyre L."/>
            <person name="Davies M.R."/>
            <person name="Norris J."/>
        </authorList>
    </citation>
    <scope>NUCLEOTIDE SEQUENCE [LARGE SCALE GENOMIC DNA]</scope>
    <source>
        <strain evidence="4 5">F9</strain>
    </source>
</reference>
<gene>
    <name evidence="4" type="ORF">DOS83_06785</name>
</gene>
<dbReference type="PROSITE" id="PS50995">
    <property type="entry name" value="HTH_MARR_2"/>
    <property type="match status" value="1"/>
</dbReference>
<dbReference type="InterPro" id="IPR000835">
    <property type="entry name" value="HTH_MarR-typ"/>
</dbReference>
<dbReference type="EMBL" id="QKXQ01000319">
    <property type="protein sequence ID" value="REH95066.1"/>
    <property type="molecule type" value="Genomic_DNA"/>
</dbReference>
<dbReference type="OrthoDB" id="9799747at2"/>
<evidence type="ECO:0000256" key="2">
    <source>
        <dbReference type="ARBA" id="ARBA00023125"/>
    </source>
</evidence>
<dbReference type="PANTHER" id="PTHR42756:SF1">
    <property type="entry name" value="TRANSCRIPTIONAL REPRESSOR OF EMRAB OPERON"/>
    <property type="match status" value="1"/>
</dbReference>
<dbReference type="Gene3D" id="1.10.10.10">
    <property type="entry name" value="Winged helix-like DNA-binding domain superfamily/Winged helix DNA-binding domain"/>
    <property type="match status" value="1"/>
</dbReference>
<dbReference type="InterPro" id="IPR036388">
    <property type="entry name" value="WH-like_DNA-bd_sf"/>
</dbReference>
<protein>
    <submittedName>
        <fullName evidence="4">MarR family transcriptional regulator</fullName>
    </submittedName>
</protein>
<dbReference type="SUPFAM" id="SSF46785">
    <property type="entry name" value="Winged helix' DNA-binding domain"/>
    <property type="match status" value="1"/>
</dbReference>
<accession>A0A3E0IPH2</accession>
<dbReference type="PRINTS" id="PR00598">
    <property type="entry name" value="HTHMARR"/>
</dbReference>
<keyword evidence="1" id="KW-0805">Transcription regulation</keyword>
<proteinExistence type="predicted"/>
<dbReference type="GO" id="GO:0003677">
    <property type="term" value="F:DNA binding"/>
    <property type="evidence" value="ECO:0007669"/>
    <property type="project" value="UniProtKB-KW"/>
</dbReference>
<dbReference type="GO" id="GO:0003700">
    <property type="term" value="F:DNA-binding transcription factor activity"/>
    <property type="evidence" value="ECO:0007669"/>
    <property type="project" value="InterPro"/>
</dbReference>
<name>A0A3E0IPH2_9STAP</name>